<reference evidence="2 3" key="2">
    <citation type="submission" date="2018-11" db="EMBL/GenBank/DDBJ databases">
        <authorList>
            <consortium name="Pathogen Informatics"/>
        </authorList>
    </citation>
    <scope>NUCLEOTIDE SEQUENCE [LARGE SCALE GENOMIC DNA]</scope>
    <source>
        <strain evidence="2 3">Egypt</strain>
    </source>
</reference>
<proteinExistence type="predicted"/>
<feature type="region of interest" description="Disordered" evidence="1">
    <location>
        <begin position="135"/>
        <end position="157"/>
    </location>
</feature>
<accession>A0A183A6L5</accession>
<sequence length="157" mass="17991">MQKAQRFWYCTECTRLGLSDSRRRFGPLRWPVTNPSIFSSWSEGIPLHGAPSPNFNISSAFQRTDRSLCPQHYCWNKSTKTNGSVYLNPYNCERQQQHQQPRAGECDGSESRPGEFGSPRPTCLAAGYVEYYRRQGKLKSQSPDGRQFGRCTDSRNL</sequence>
<dbReference type="EMBL" id="UZAN01039723">
    <property type="protein sequence ID" value="VDP66931.1"/>
    <property type="molecule type" value="Genomic_DNA"/>
</dbReference>
<dbReference type="OrthoDB" id="10513334at2759"/>
<evidence type="ECO:0000256" key="1">
    <source>
        <dbReference type="SAM" id="MobiDB-lite"/>
    </source>
</evidence>
<evidence type="ECO:0000313" key="3">
    <source>
        <dbReference type="Proteomes" id="UP000272942"/>
    </source>
</evidence>
<name>A0A183A6L5_9TREM</name>
<reference evidence="4" key="1">
    <citation type="submission" date="2016-06" db="UniProtKB">
        <authorList>
            <consortium name="WormBaseParasite"/>
        </authorList>
    </citation>
    <scope>IDENTIFICATION</scope>
</reference>
<evidence type="ECO:0000313" key="2">
    <source>
        <dbReference type="EMBL" id="VDP66931.1"/>
    </source>
</evidence>
<dbReference type="Proteomes" id="UP000272942">
    <property type="component" value="Unassembled WGS sequence"/>
</dbReference>
<evidence type="ECO:0000313" key="4">
    <source>
        <dbReference type="WBParaSite" id="ECPE_0000260301-mRNA-1"/>
    </source>
</evidence>
<keyword evidence="3" id="KW-1185">Reference proteome</keyword>
<gene>
    <name evidence="2" type="ORF">ECPE_LOCUS2600</name>
</gene>
<organism evidence="4">
    <name type="scientific">Echinostoma caproni</name>
    <dbReference type="NCBI Taxonomy" id="27848"/>
    <lineage>
        <taxon>Eukaryota</taxon>
        <taxon>Metazoa</taxon>
        <taxon>Spiralia</taxon>
        <taxon>Lophotrochozoa</taxon>
        <taxon>Platyhelminthes</taxon>
        <taxon>Trematoda</taxon>
        <taxon>Digenea</taxon>
        <taxon>Plagiorchiida</taxon>
        <taxon>Echinostomata</taxon>
        <taxon>Echinostomatoidea</taxon>
        <taxon>Echinostomatidae</taxon>
        <taxon>Echinostoma</taxon>
    </lineage>
</organism>
<dbReference type="WBParaSite" id="ECPE_0000260301-mRNA-1">
    <property type="protein sequence ID" value="ECPE_0000260301-mRNA-1"/>
    <property type="gene ID" value="ECPE_0000260301"/>
</dbReference>
<protein>
    <submittedName>
        <fullName evidence="4">Nanos-type domain-containing protein</fullName>
    </submittedName>
</protein>
<feature type="region of interest" description="Disordered" evidence="1">
    <location>
        <begin position="93"/>
        <end position="121"/>
    </location>
</feature>
<dbReference type="AlphaFoldDB" id="A0A183A6L5"/>